<gene>
    <name evidence="1" type="ORF">BKA03_000047</name>
</gene>
<organism evidence="1 2">
    <name type="scientific">Demequina lutea</name>
    <dbReference type="NCBI Taxonomy" id="431489"/>
    <lineage>
        <taxon>Bacteria</taxon>
        <taxon>Bacillati</taxon>
        <taxon>Actinomycetota</taxon>
        <taxon>Actinomycetes</taxon>
        <taxon>Micrococcales</taxon>
        <taxon>Demequinaceae</taxon>
        <taxon>Demequina</taxon>
    </lineage>
</organism>
<proteinExistence type="predicted"/>
<sequence length="62" mass="6485">MRRTGVDDGAQASHDHAVEELVAIATGLAQGREVTVDSAIAGEARRRDAEMWASLGARGHAS</sequence>
<name>A0A7Z0CIF9_9MICO</name>
<keyword evidence="2" id="KW-1185">Reference proteome</keyword>
<dbReference type="EMBL" id="JACBZO010000001">
    <property type="protein sequence ID" value="NYI39928.1"/>
    <property type="molecule type" value="Genomic_DNA"/>
</dbReference>
<dbReference type="AlphaFoldDB" id="A0A7Z0CIF9"/>
<protein>
    <submittedName>
        <fullName evidence="1">Uncharacterized protein</fullName>
    </submittedName>
</protein>
<comment type="caution">
    <text evidence="1">The sequence shown here is derived from an EMBL/GenBank/DDBJ whole genome shotgun (WGS) entry which is preliminary data.</text>
</comment>
<reference evidence="1 2" key="1">
    <citation type="submission" date="2020-07" db="EMBL/GenBank/DDBJ databases">
        <title>Sequencing the genomes of 1000 actinobacteria strains.</title>
        <authorList>
            <person name="Klenk H.-P."/>
        </authorList>
    </citation>
    <scope>NUCLEOTIDE SEQUENCE [LARGE SCALE GENOMIC DNA]</scope>
    <source>
        <strain evidence="1 2">DSM 19970</strain>
    </source>
</reference>
<evidence type="ECO:0000313" key="1">
    <source>
        <dbReference type="EMBL" id="NYI39928.1"/>
    </source>
</evidence>
<dbReference type="Proteomes" id="UP000547973">
    <property type="component" value="Unassembled WGS sequence"/>
</dbReference>
<dbReference type="RefSeq" id="WP_062075632.1">
    <property type="nucleotide sequence ID" value="NZ_BBRC01000012.1"/>
</dbReference>
<accession>A0A7Z0CIF9</accession>
<evidence type="ECO:0000313" key="2">
    <source>
        <dbReference type="Proteomes" id="UP000547973"/>
    </source>
</evidence>